<dbReference type="Pfam" id="PF13561">
    <property type="entry name" value="adh_short_C2"/>
    <property type="match status" value="1"/>
</dbReference>
<keyword evidence="2" id="KW-0560">Oxidoreductase</keyword>
<dbReference type="InterPro" id="IPR036291">
    <property type="entry name" value="NAD(P)-bd_dom_sf"/>
</dbReference>
<dbReference type="EMBL" id="BAAAQQ010000014">
    <property type="protein sequence ID" value="GAA2133479.1"/>
    <property type="molecule type" value="Genomic_DNA"/>
</dbReference>
<dbReference type="Proteomes" id="UP001500575">
    <property type="component" value="Unassembled WGS sequence"/>
</dbReference>
<evidence type="ECO:0000313" key="3">
    <source>
        <dbReference type="EMBL" id="GAA2133479.1"/>
    </source>
</evidence>
<gene>
    <name evidence="3" type="ORF">GCM10009843_38970</name>
</gene>
<dbReference type="Gene3D" id="3.40.50.720">
    <property type="entry name" value="NAD(P)-binding Rossmann-like Domain"/>
    <property type="match status" value="1"/>
</dbReference>
<dbReference type="PANTHER" id="PTHR42760:SF133">
    <property type="entry name" value="3-OXOACYL-[ACYL-CARRIER-PROTEIN] REDUCTASE"/>
    <property type="match status" value="1"/>
</dbReference>
<dbReference type="InterPro" id="IPR002347">
    <property type="entry name" value="SDR_fam"/>
</dbReference>
<dbReference type="PROSITE" id="PS51257">
    <property type="entry name" value="PROKAR_LIPOPROTEIN"/>
    <property type="match status" value="1"/>
</dbReference>
<comment type="caution">
    <text evidence="3">The sequence shown here is derived from an EMBL/GenBank/DDBJ whole genome shotgun (WGS) entry which is preliminary data.</text>
</comment>
<name>A0ABN2YWH4_9ACTN</name>
<dbReference type="PRINTS" id="PR00081">
    <property type="entry name" value="GDHRDH"/>
</dbReference>
<dbReference type="PANTHER" id="PTHR42760">
    <property type="entry name" value="SHORT-CHAIN DEHYDROGENASES/REDUCTASES FAMILY MEMBER"/>
    <property type="match status" value="1"/>
</dbReference>
<proteinExistence type="inferred from homology"/>
<reference evidence="3 4" key="1">
    <citation type="journal article" date="2019" name="Int. J. Syst. Evol. Microbiol.">
        <title>The Global Catalogue of Microorganisms (GCM) 10K type strain sequencing project: providing services to taxonomists for standard genome sequencing and annotation.</title>
        <authorList>
            <consortium name="The Broad Institute Genomics Platform"/>
            <consortium name="The Broad Institute Genome Sequencing Center for Infectious Disease"/>
            <person name="Wu L."/>
            <person name="Ma J."/>
        </authorList>
    </citation>
    <scope>NUCLEOTIDE SEQUENCE [LARGE SCALE GENOMIC DNA]</scope>
    <source>
        <strain evidence="3 4">JCM 16021</strain>
    </source>
</reference>
<evidence type="ECO:0000313" key="4">
    <source>
        <dbReference type="Proteomes" id="UP001500575"/>
    </source>
</evidence>
<dbReference type="RefSeq" id="WP_344305529.1">
    <property type="nucleotide sequence ID" value="NZ_BAAAQQ010000014.1"/>
</dbReference>
<evidence type="ECO:0000256" key="1">
    <source>
        <dbReference type="ARBA" id="ARBA00006484"/>
    </source>
</evidence>
<dbReference type="InterPro" id="IPR020904">
    <property type="entry name" value="Sc_DH/Rdtase_CS"/>
</dbReference>
<dbReference type="PRINTS" id="PR00080">
    <property type="entry name" value="SDRFAMILY"/>
</dbReference>
<dbReference type="CDD" id="cd05233">
    <property type="entry name" value="SDR_c"/>
    <property type="match status" value="1"/>
</dbReference>
<dbReference type="SUPFAM" id="SSF51735">
    <property type="entry name" value="NAD(P)-binding Rossmann-fold domains"/>
    <property type="match status" value="1"/>
</dbReference>
<accession>A0ABN2YWH4</accession>
<dbReference type="PROSITE" id="PS00061">
    <property type="entry name" value="ADH_SHORT"/>
    <property type="match status" value="1"/>
</dbReference>
<evidence type="ECO:0000256" key="2">
    <source>
        <dbReference type="ARBA" id="ARBA00023002"/>
    </source>
</evidence>
<protein>
    <submittedName>
        <fullName evidence="3">SDR family oxidoreductase</fullName>
    </submittedName>
</protein>
<comment type="similarity">
    <text evidence="1">Belongs to the short-chain dehydrogenases/reductases (SDR) family.</text>
</comment>
<organism evidence="3 4">
    <name type="scientific">Nocardioides bigeumensis</name>
    <dbReference type="NCBI Taxonomy" id="433657"/>
    <lineage>
        <taxon>Bacteria</taxon>
        <taxon>Bacillati</taxon>
        <taxon>Actinomycetota</taxon>
        <taxon>Actinomycetes</taxon>
        <taxon>Propionibacteriales</taxon>
        <taxon>Nocardioidaceae</taxon>
        <taxon>Nocardioides</taxon>
    </lineage>
</organism>
<keyword evidence="4" id="KW-1185">Reference proteome</keyword>
<sequence>MRPNAPSASSVRRTALVTGAGSGIGLACAERFLEDGARVVCLDRDLRALRQLEERWGEAVVALACDVASEQSVAHAFETLMTDATGVIDTAVLCAGVYLVDQDAAVHELSLEAWQRTLDVNLTGMFLTSRATVRAMLAGVGGSIVLVGSPTGMFGMELGMHAYSASKGGVHGLARVMANEYATRGIRVNLVVPGLVRTGLNRFLFEQPEAAEAAVSTIPLRRAGDPAEVAALAAWLTSGDASYATGGVFTVDGGLTAI</sequence>